<dbReference type="InterPro" id="IPR039420">
    <property type="entry name" value="WalR-like"/>
</dbReference>
<dbReference type="CDD" id="cd17535">
    <property type="entry name" value="REC_NarL-like"/>
    <property type="match status" value="1"/>
</dbReference>
<proteinExistence type="predicted"/>
<dbReference type="AlphaFoldDB" id="X1R6D1"/>
<dbReference type="SMART" id="SM00448">
    <property type="entry name" value="REC"/>
    <property type="match status" value="1"/>
</dbReference>
<comment type="caution">
    <text evidence="3">The sequence shown here is derived from an EMBL/GenBank/DDBJ whole genome shotgun (WGS) entry which is preliminary data.</text>
</comment>
<dbReference type="InterPro" id="IPR058245">
    <property type="entry name" value="NreC/VraR/RcsB-like_REC"/>
</dbReference>
<accession>X1R6D1</accession>
<evidence type="ECO:0000256" key="1">
    <source>
        <dbReference type="ARBA" id="ARBA00023125"/>
    </source>
</evidence>
<dbReference type="EMBL" id="BARV01042812">
    <property type="protein sequence ID" value="GAI51169.1"/>
    <property type="molecule type" value="Genomic_DNA"/>
</dbReference>
<keyword evidence="1" id="KW-0238">DNA-binding</keyword>
<dbReference type="InterPro" id="IPR001789">
    <property type="entry name" value="Sig_transdc_resp-reg_receiver"/>
</dbReference>
<dbReference type="GO" id="GO:0000160">
    <property type="term" value="P:phosphorelay signal transduction system"/>
    <property type="evidence" value="ECO:0007669"/>
    <property type="project" value="InterPro"/>
</dbReference>
<feature type="non-terminal residue" evidence="3">
    <location>
        <position position="1"/>
    </location>
</feature>
<name>X1R6D1_9ZZZZ</name>
<dbReference type="Gene3D" id="3.40.50.2300">
    <property type="match status" value="1"/>
</dbReference>
<reference evidence="3" key="1">
    <citation type="journal article" date="2014" name="Front. Microbiol.">
        <title>High frequency of phylogenetically diverse reductive dehalogenase-homologous genes in deep subseafloor sedimentary metagenomes.</title>
        <authorList>
            <person name="Kawai M."/>
            <person name="Futagami T."/>
            <person name="Toyoda A."/>
            <person name="Takaki Y."/>
            <person name="Nishi S."/>
            <person name="Hori S."/>
            <person name="Arai W."/>
            <person name="Tsubouchi T."/>
            <person name="Morono Y."/>
            <person name="Uchiyama I."/>
            <person name="Ito T."/>
            <person name="Fujiyama A."/>
            <person name="Inagaki F."/>
            <person name="Takami H."/>
        </authorList>
    </citation>
    <scope>NUCLEOTIDE SEQUENCE</scope>
    <source>
        <strain evidence="3">Expedition CK06-06</strain>
    </source>
</reference>
<dbReference type="GO" id="GO:0003677">
    <property type="term" value="F:DNA binding"/>
    <property type="evidence" value="ECO:0007669"/>
    <property type="project" value="UniProtKB-KW"/>
</dbReference>
<feature type="domain" description="Response regulatory" evidence="2">
    <location>
        <begin position="37"/>
        <end position="124"/>
    </location>
</feature>
<gene>
    <name evidence="3" type="ORF">S06H3_64205</name>
</gene>
<feature type="non-terminal residue" evidence="3">
    <location>
        <position position="124"/>
    </location>
</feature>
<dbReference type="SUPFAM" id="SSF52172">
    <property type="entry name" value="CheY-like"/>
    <property type="match status" value="1"/>
</dbReference>
<dbReference type="Pfam" id="PF00072">
    <property type="entry name" value="Response_reg"/>
    <property type="match status" value="1"/>
</dbReference>
<dbReference type="PROSITE" id="PS50110">
    <property type="entry name" value="RESPONSE_REGULATORY"/>
    <property type="match status" value="1"/>
</dbReference>
<dbReference type="PANTHER" id="PTHR43214">
    <property type="entry name" value="TWO-COMPONENT RESPONSE REGULATOR"/>
    <property type="match status" value="1"/>
</dbReference>
<evidence type="ECO:0000313" key="3">
    <source>
        <dbReference type="EMBL" id="GAI51169.1"/>
    </source>
</evidence>
<sequence length="124" mass="14047">DEGLRLEAEDYYHKPIKPAVLILQIEKLLDKVTQKIRVLVADDHTVMREGIHALLSLQRDMQVVGEAVDGREAVEKAHRLLPDVVIMDIVMSGMNGLEATRQICEGSKQIKVLMLTQYDNEENI</sequence>
<organism evidence="3">
    <name type="scientific">marine sediment metagenome</name>
    <dbReference type="NCBI Taxonomy" id="412755"/>
    <lineage>
        <taxon>unclassified sequences</taxon>
        <taxon>metagenomes</taxon>
        <taxon>ecological metagenomes</taxon>
    </lineage>
</organism>
<protein>
    <recommendedName>
        <fullName evidence="2">Response regulatory domain-containing protein</fullName>
    </recommendedName>
</protein>
<evidence type="ECO:0000259" key="2">
    <source>
        <dbReference type="PROSITE" id="PS50110"/>
    </source>
</evidence>
<dbReference type="InterPro" id="IPR011006">
    <property type="entry name" value="CheY-like_superfamily"/>
</dbReference>